<gene>
    <name evidence="1" type="ORF">C8N35_10713</name>
</gene>
<evidence type="ECO:0000313" key="2">
    <source>
        <dbReference type="Proteomes" id="UP000244081"/>
    </source>
</evidence>
<organism evidence="1 2">
    <name type="scientific">Breoghania corrubedonensis</name>
    <dbReference type="NCBI Taxonomy" id="665038"/>
    <lineage>
        <taxon>Bacteria</taxon>
        <taxon>Pseudomonadati</taxon>
        <taxon>Pseudomonadota</taxon>
        <taxon>Alphaproteobacteria</taxon>
        <taxon>Hyphomicrobiales</taxon>
        <taxon>Stappiaceae</taxon>
        <taxon>Breoghania</taxon>
    </lineage>
</organism>
<dbReference type="OrthoDB" id="8378722at2"/>
<accession>A0A2T5V6C2</accession>
<name>A0A2T5V6C2_9HYPH</name>
<proteinExistence type="predicted"/>
<sequence length="92" mass="10320">MTVRTTDTEITFERSFMLSAFDARQPAGTYRLVVDEEEISGLSFLAYRRTATMLHIPAISVQSDRYQVVEVDPEELAAALDADALASRPHKE</sequence>
<evidence type="ECO:0000313" key="1">
    <source>
        <dbReference type="EMBL" id="PTW59300.1"/>
    </source>
</evidence>
<dbReference type="Proteomes" id="UP000244081">
    <property type="component" value="Unassembled WGS sequence"/>
</dbReference>
<dbReference type="EMBL" id="QAYG01000007">
    <property type="protein sequence ID" value="PTW59300.1"/>
    <property type="molecule type" value="Genomic_DNA"/>
</dbReference>
<keyword evidence="2" id="KW-1185">Reference proteome</keyword>
<reference evidence="1 2" key="1">
    <citation type="submission" date="2018-04" db="EMBL/GenBank/DDBJ databases">
        <title>Genomic Encyclopedia of Archaeal and Bacterial Type Strains, Phase II (KMG-II): from individual species to whole genera.</title>
        <authorList>
            <person name="Goeker M."/>
        </authorList>
    </citation>
    <scope>NUCLEOTIDE SEQUENCE [LARGE SCALE GENOMIC DNA]</scope>
    <source>
        <strain evidence="1 2">DSM 23382</strain>
    </source>
</reference>
<comment type="caution">
    <text evidence="1">The sequence shown here is derived from an EMBL/GenBank/DDBJ whole genome shotgun (WGS) entry which is preliminary data.</text>
</comment>
<dbReference type="AlphaFoldDB" id="A0A2T5V6C2"/>
<protein>
    <submittedName>
        <fullName evidence="1">Uncharacterized protein</fullName>
    </submittedName>
</protein>
<dbReference type="RefSeq" id="WP_107991011.1">
    <property type="nucleotide sequence ID" value="NZ_QAYG01000007.1"/>
</dbReference>